<reference evidence="1" key="1">
    <citation type="submission" date="2023-06" db="EMBL/GenBank/DDBJ databases">
        <title>Genome-scale phylogeny and comparative genomics of the fungal order Sordariales.</title>
        <authorList>
            <consortium name="Lawrence Berkeley National Laboratory"/>
            <person name="Hensen N."/>
            <person name="Bonometti L."/>
            <person name="Westerberg I."/>
            <person name="Brannstrom I.O."/>
            <person name="Guillou S."/>
            <person name="Cros-Aarteil S."/>
            <person name="Calhoun S."/>
            <person name="Haridas S."/>
            <person name="Kuo A."/>
            <person name="Mondo S."/>
            <person name="Pangilinan J."/>
            <person name="Riley R."/>
            <person name="Labutti K."/>
            <person name="Andreopoulos B."/>
            <person name="Lipzen A."/>
            <person name="Chen C."/>
            <person name="Yanf M."/>
            <person name="Daum C."/>
            <person name="Ng V."/>
            <person name="Clum A."/>
            <person name="Steindorff A."/>
            <person name="Ohm R."/>
            <person name="Martin F."/>
            <person name="Silar P."/>
            <person name="Natvig D."/>
            <person name="Lalanne C."/>
            <person name="Gautier V."/>
            <person name="Ament-Velasquez S.L."/>
            <person name="Kruys A."/>
            <person name="Hutchinson M.I."/>
            <person name="Powell A.J."/>
            <person name="Barry K."/>
            <person name="Miller A.N."/>
            <person name="Grigoriev I.V."/>
            <person name="Debuchy R."/>
            <person name="Gladieux P."/>
            <person name="Thoren M.H."/>
            <person name="Johannesson H."/>
        </authorList>
    </citation>
    <scope>NUCLEOTIDE SEQUENCE</scope>
    <source>
        <strain evidence="1">CBS 540.89</strain>
    </source>
</reference>
<dbReference type="AlphaFoldDB" id="A0AA40EY04"/>
<name>A0AA40EY04_9PEZI</name>
<evidence type="ECO:0000313" key="2">
    <source>
        <dbReference type="Proteomes" id="UP001172159"/>
    </source>
</evidence>
<comment type="caution">
    <text evidence="1">The sequence shown here is derived from an EMBL/GenBank/DDBJ whole genome shotgun (WGS) entry which is preliminary data.</text>
</comment>
<gene>
    <name evidence="1" type="ORF">B0T21DRAFT_354268</name>
</gene>
<dbReference type="Proteomes" id="UP001172159">
    <property type="component" value="Unassembled WGS sequence"/>
</dbReference>
<dbReference type="EMBL" id="JAUKTV010000001">
    <property type="protein sequence ID" value="KAK0747397.1"/>
    <property type="molecule type" value="Genomic_DNA"/>
</dbReference>
<keyword evidence="2" id="KW-1185">Reference proteome</keyword>
<proteinExistence type="predicted"/>
<accession>A0AA40EY04</accession>
<evidence type="ECO:0000313" key="1">
    <source>
        <dbReference type="EMBL" id="KAK0747397.1"/>
    </source>
</evidence>
<sequence length="78" mass="8799">MTIWTNCCKQSKSRSATSPIIKHHCNSDGRRSLPDNSGNRETLLRSGAFSFKDWNRMFSATRCLSNLVLSWPSGYLCA</sequence>
<organism evidence="1 2">
    <name type="scientific">Apiosordaria backusii</name>
    <dbReference type="NCBI Taxonomy" id="314023"/>
    <lineage>
        <taxon>Eukaryota</taxon>
        <taxon>Fungi</taxon>
        <taxon>Dikarya</taxon>
        <taxon>Ascomycota</taxon>
        <taxon>Pezizomycotina</taxon>
        <taxon>Sordariomycetes</taxon>
        <taxon>Sordariomycetidae</taxon>
        <taxon>Sordariales</taxon>
        <taxon>Lasiosphaeriaceae</taxon>
        <taxon>Apiosordaria</taxon>
    </lineage>
</organism>
<protein>
    <submittedName>
        <fullName evidence="1">Uncharacterized protein</fullName>
    </submittedName>
</protein>